<protein>
    <submittedName>
        <fullName evidence="10">Putative transport protein MmpL11</fullName>
    </submittedName>
</protein>
<feature type="region of interest" description="Disordered" evidence="7">
    <location>
        <begin position="110"/>
        <end position="129"/>
    </location>
</feature>
<evidence type="ECO:0000313" key="11">
    <source>
        <dbReference type="Proteomes" id="UP000217736"/>
    </source>
</evidence>
<feature type="transmembrane region" description="Helical" evidence="8">
    <location>
        <begin position="383"/>
        <end position="405"/>
    </location>
</feature>
<comment type="subcellular location">
    <subcellularLocation>
        <location evidence="1">Cell membrane</location>
        <topology evidence="1">Multi-pass membrane protein</topology>
    </subcellularLocation>
</comment>
<evidence type="ECO:0000256" key="7">
    <source>
        <dbReference type="SAM" id="MobiDB-lite"/>
    </source>
</evidence>
<evidence type="ECO:0000256" key="6">
    <source>
        <dbReference type="ARBA" id="ARBA00023136"/>
    </source>
</evidence>
<feature type="transmembrane region" description="Helical" evidence="8">
    <location>
        <begin position="544"/>
        <end position="568"/>
    </location>
</feature>
<evidence type="ECO:0000313" key="10">
    <source>
        <dbReference type="EMBL" id="BAX90554.1"/>
    </source>
</evidence>
<name>A0A1Z4EC68_9MYCO</name>
<keyword evidence="6 8" id="KW-0472">Membrane</keyword>
<proteinExistence type="inferred from homology"/>
<feature type="transmembrane region" description="Helical" evidence="8">
    <location>
        <begin position="286"/>
        <end position="312"/>
    </location>
</feature>
<evidence type="ECO:0000256" key="3">
    <source>
        <dbReference type="ARBA" id="ARBA00022475"/>
    </source>
</evidence>
<dbReference type="Proteomes" id="UP000217736">
    <property type="component" value="Chromosome"/>
</dbReference>
<evidence type="ECO:0000256" key="1">
    <source>
        <dbReference type="ARBA" id="ARBA00004651"/>
    </source>
</evidence>
<comment type="similarity">
    <text evidence="2">Belongs to the resistance-nodulation-cell division (RND) (TC 2.A.6) family. MmpL subfamily.</text>
</comment>
<dbReference type="PROSITE" id="PS50156">
    <property type="entry name" value="SSD"/>
    <property type="match status" value="1"/>
</dbReference>
<dbReference type="Pfam" id="PF03176">
    <property type="entry name" value="MMPL"/>
    <property type="match status" value="2"/>
</dbReference>
<feature type="transmembrane region" description="Helical" evidence="8">
    <location>
        <begin position="220"/>
        <end position="237"/>
    </location>
</feature>
<dbReference type="SUPFAM" id="SSF82866">
    <property type="entry name" value="Multidrug efflux transporter AcrB transmembrane domain"/>
    <property type="match status" value="2"/>
</dbReference>
<dbReference type="KEGG" id="mshg:MSG_00388"/>
<dbReference type="PANTHER" id="PTHR33406:SF13">
    <property type="entry name" value="MEMBRANE PROTEIN YDFJ"/>
    <property type="match status" value="1"/>
</dbReference>
<dbReference type="PANTHER" id="PTHR33406">
    <property type="entry name" value="MEMBRANE PROTEIN MJ1562-RELATED"/>
    <property type="match status" value="1"/>
</dbReference>
<dbReference type="AlphaFoldDB" id="A0A1Z4EC68"/>
<feature type="transmembrane region" description="Helical" evidence="8">
    <location>
        <begin position="324"/>
        <end position="346"/>
    </location>
</feature>
<gene>
    <name evidence="10" type="primary">mmpL11</name>
    <name evidence="10" type="ORF">MSG_00388</name>
</gene>
<dbReference type="GO" id="GO:0005886">
    <property type="term" value="C:plasma membrane"/>
    <property type="evidence" value="ECO:0007669"/>
    <property type="project" value="UniProtKB-SubCell"/>
</dbReference>
<keyword evidence="3" id="KW-1003">Cell membrane</keyword>
<feature type="transmembrane region" description="Helical" evidence="8">
    <location>
        <begin position="682"/>
        <end position="710"/>
    </location>
</feature>
<evidence type="ECO:0000256" key="2">
    <source>
        <dbReference type="ARBA" id="ARBA00010157"/>
    </source>
</evidence>
<feature type="transmembrane region" description="Helical" evidence="8">
    <location>
        <begin position="613"/>
        <end position="632"/>
    </location>
</feature>
<feature type="transmembrane region" description="Helical" evidence="8">
    <location>
        <begin position="243"/>
        <end position="265"/>
    </location>
</feature>
<dbReference type="InterPro" id="IPR004869">
    <property type="entry name" value="MMPL_dom"/>
</dbReference>
<sequence>MREISGSDDIQQFMLRLSRSLRRYRWLVFAGWLLALVPAVYLVMSESGNLTGGGFEVAGSQSLLVHDQLQEQYHDLGASSLALVAAPRPDATYQDINDAVAQLRQIAGDVPGVTEKPNPAQRPPQPDRPYVVTLRLDPTLSGTSDVAKQLRKTVGINGDQSGQTENGRVRLYVIGQGALSAAAAANTKHDIAKAESWNLPIILVVLLAVFGSLAAAAIPLALGVCTVAVTMGLVYLLSSFTTMSVFVTSTVSMFGIALAVDYSLFILMRFREELRTGREPREAVDAAMATSGLAVVLSGMTVVASLTGIYLINTPALKSMATGAILAVAVAMLTSTTLTPAVLATFGRSAAKRSALLHWSRRPESTQSRFWNRWVGFVMRRPWITAVAASTVLLIMAVPAASMVLGNSLLRQFDSSHEIRAGVAAASQALGPGAQGPIQVLVSYPTGASAPEHTHTLAAIRQRMTQAPNVISVTPPAFADDNTSALMTAVLSVDPEDMGARQTVDWMRSQLPKAAGDAGARIDVGGSTALIKDFDDRVSATEPLVLVFVALIAFVMLLISIHSVFLALKGVLMTLLSVAAAYGSLVVIFQWGWGQDLGFAHISSIDSTVPPLVLAMTFGLSMDYEIFLLARIRERFLHTGNTRDAVAYGVSTSARTITSAALIMIAVFVGFAFAGMPLVAEIGVACAVAIAVDATVVRLVLVPALMAMFAQWNWWLPRWMARILPSVDFDRPLPEVDLADVVVIPDDISALTAPSADLRMVLKSAAKLKHLAPDAICVADPLAFTGCGRSGKATDDSRGLGPGDIPHLGPGDIPHQVNITDDVVGIGTGPSPKNGADGLPRAQSGAKKLVDGLTSRNGIARAIVGGGRPIHPVTLWRGRLSVAIDALETQGVAKRGTADQPKYERRSPVETTHVQLPTGDRLQVPTGAETLRLKGYLIMSRNSSRDFAEFADMVDTVEPETAAVVLAGMDRYYGCRAPRQQWIASQLVRRLADPHPADLTGAPEFQEDWEEVRQRCLSVAVAMLEEAR</sequence>
<dbReference type="Gene3D" id="1.20.1640.10">
    <property type="entry name" value="Multidrug efflux transporter AcrB transmembrane domain"/>
    <property type="match status" value="2"/>
</dbReference>
<accession>A0A1Z4EC68</accession>
<dbReference type="InterPro" id="IPR050545">
    <property type="entry name" value="Mycobact_MmpL"/>
</dbReference>
<evidence type="ECO:0000259" key="9">
    <source>
        <dbReference type="PROSITE" id="PS50156"/>
    </source>
</evidence>
<dbReference type="InterPro" id="IPR000731">
    <property type="entry name" value="SSD"/>
</dbReference>
<feature type="transmembrane region" description="Helical" evidence="8">
    <location>
        <begin position="575"/>
        <end position="593"/>
    </location>
</feature>
<feature type="transmembrane region" description="Helical" evidence="8">
    <location>
        <begin position="24"/>
        <end position="44"/>
    </location>
</feature>
<keyword evidence="11" id="KW-1185">Reference proteome</keyword>
<evidence type="ECO:0000256" key="8">
    <source>
        <dbReference type="SAM" id="Phobius"/>
    </source>
</evidence>
<dbReference type="EMBL" id="AP018164">
    <property type="protein sequence ID" value="BAX90554.1"/>
    <property type="molecule type" value="Genomic_DNA"/>
</dbReference>
<evidence type="ECO:0000256" key="5">
    <source>
        <dbReference type="ARBA" id="ARBA00022989"/>
    </source>
</evidence>
<feature type="domain" description="SSD" evidence="9">
    <location>
        <begin position="224"/>
        <end position="345"/>
    </location>
</feature>
<feature type="transmembrane region" description="Helical" evidence="8">
    <location>
        <begin position="653"/>
        <end position="676"/>
    </location>
</feature>
<reference evidence="11" key="1">
    <citation type="submission" date="2017-06" db="EMBL/GenBank/DDBJ databases">
        <title>Complete Genome Sequence of Mycobacterium shigaense.</title>
        <authorList>
            <person name="Fukano H."/>
            <person name="Yoshida M."/>
            <person name="Kazumi Y."/>
            <person name="Ogura Y."/>
            <person name="Mitarai S."/>
            <person name="Hayashi T."/>
            <person name="Hoshino Y."/>
        </authorList>
    </citation>
    <scope>NUCLEOTIDE SEQUENCE [LARGE SCALE GENOMIC DNA]</scope>
    <source>
        <strain evidence="11">UN-152</strain>
    </source>
</reference>
<feature type="transmembrane region" description="Helical" evidence="8">
    <location>
        <begin position="197"/>
        <end position="215"/>
    </location>
</feature>
<keyword evidence="4 8" id="KW-0812">Transmembrane</keyword>
<evidence type="ECO:0000256" key="4">
    <source>
        <dbReference type="ARBA" id="ARBA00022692"/>
    </source>
</evidence>
<organism evidence="10 11">
    <name type="scientific">Mycobacterium shigaense</name>
    <dbReference type="NCBI Taxonomy" id="722731"/>
    <lineage>
        <taxon>Bacteria</taxon>
        <taxon>Bacillati</taxon>
        <taxon>Actinomycetota</taxon>
        <taxon>Actinomycetes</taxon>
        <taxon>Mycobacteriales</taxon>
        <taxon>Mycobacteriaceae</taxon>
        <taxon>Mycobacterium</taxon>
        <taxon>Mycobacterium simiae complex</taxon>
    </lineage>
</organism>
<keyword evidence="5 8" id="KW-1133">Transmembrane helix</keyword>